<dbReference type="CDD" id="cd02440">
    <property type="entry name" value="AdoMet_MTases"/>
    <property type="match status" value="1"/>
</dbReference>
<evidence type="ECO:0000256" key="6">
    <source>
        <dbReference type="HAMAP-Rule" id="MF_00735"/>
    </source>
</evidence>
<evidence type="ECO:0000256" key="4">
    <source>
        <dbReference type="ARBA" id="ARBA00022679"/>
    </source>
</evidence>
<feature type="binding site" evidence="6">
    <location>
        <position position="172"/>
    </location>
    <ligand>
        <name>S-adenosyl-L-methionine</name>
        <dbReference type="ChEBI" id="CHEBI:59789"/>
    </ligand>
</feature>
<dbReference type="RefSeq" id="WP_090626613.1">
    <property type="nucleotide sequence ID" value="NZ_FOQO01000004.1"/>
</dbReference>
<keyword evidence="7" id="KW-0689">Ribosomal protein</keyword>
<feature type="binding site" evidence="6">
    <location>
        <position position="214"/>
    </location>
    <ligand>
        <name>S-adenosyl-L-methionine</name>
        <dbReference type="ChEBI" id="CHEBI:59789"/>
    </ligand>
</feature>
<evidence type="ECO:0000256" key="2">
    <source>
        <dbReference type="ARBA" id="ARBA00022490"/>
    </source>
</evidence>
<accession>A0A1I3JAS0</accession>
<gene>
    <name evidence="6" type="primary">prmA</name>
    <name evidence="7" type="ORF">SAMN05444682_104377</name>
</gene>
<comment type="function">
    <text evidence="6">Methylates ribosomal protein L11.</text>
</comment>
<keyword evidence="7" id="KW-0687">Ribonucleoprotein</keyword>
<dbReference type="InterPro" id="IPR029063">
    <property type="entry name" value="SAM-dependent_MTases_sf"/>
</dbReference>
<dbReference type="EMBL" id="FOQO01000004">
    <property type="protein sequence ID" value="SFI57250.1"/>
    <property type="molecule type" value="Genomic_DNA"/>
</dbReference>
<dbReference type="AlphaFoldDB" id="A0A1I3JAS0"/>
<dbReference type="GO" id="GO:0008276">
    <property type="term" value="F:protein methyltransferase activity"/>
    <property type="evidence" value="ECO:0007669"/>
    <property type="project" value="UniProtKB-UniRule"/>
</dbReference>
<comment type="similarity">
    <text evidence="1 6">Belongs to the methyltransferase superfamily. PrmA family.</text>
</comment>
<evidence type="ECO:0000256" key="1">
    <source>
        <dbReference type="ARBA" id="ARBA00009741"/>
    </source>
</evidence>
<dbReference type="GO" id="GO:0032259">
    <property type="term" value="P:methylation"/>
    <property type="evidence" value="ECO:0007669"/>
    <property type="project" value="UniProtKB-KW"/>
</dbReference>
<keyword evidence="2 6" id="KW-0963">Cytoplasm</keyword>
<evidence type="ECO:0000256" key="3">
    <source>
        <dbReference type="ARBA" id="ARBA00022603"/>
    </source>
</evidence>
<organism evidence="7 8">
    <name type="scientific">Parapedobacter indicus</name>
    <dbReference type="NCBI Taxonomy" id="1477437"/>
    <lineage>
        <taxon>Bacteria</taxon>
        <taxon>Pseudomonadati</taxon>
        <taxon>Bacteroidota</taxon>
        <taxon>Sphingobacteriia</taxon>
        <taxon>Sphingobacteriales</taxon>
        <taxon>Sphingobacteriaceae</taxon>
        <taxon>Parapedobacter</taxon>
    </lineage>
</organism>
<keyword evidence="4 6" id="KW-0808">Transferase</keyword>
<dbReference type="Pfam" id="PF06325">
    <property type="entry name" value="PrmA"/>
    <property type="match status" value="1"/>
</dbReference>
<dbReference type="GO" id="GO:0005840">
    <property type="term" value="C:ribosome"/>
    <property type="evidence" value="ECO:0007669"/>
    <property type="project" value="UniProtKB-KW"/>
</dbReference>
<dbReference type="NCBIfam" id="NF001785">
    <property type="entry name" value="PRK00517.2-2"/>
    <property type="match status" value="1"/>
</dbReference>
<keyword evidence="8" id="KW-1185">Reference proteome</keyword>
<dbReference type="PANTHER" id="PTHR43648:SF1">
    <property type="entry name" value="ELECTRON TRANSFER FLAVOPROTEIN BETA SUBUNIT LYSINE METHYLTRANSFERASE"/>
    <property type="match status" value="1"/>
</dbReference>
<protein>
    <recommendedName>
        <fullName evidence="6">Ribosomal protein L11 methyltransferase</fullName>
        <shortName evidence="6">L11 Mtase</shortName>
        <ecNumber evidence="6">2.1.1.-</ecNumber>
    </recommendedName>
</protein>
<comment type="subcellular location">
    <subcellularLocation>
        <location evidence="6">Cytoplasm</location>
    </subcellularLocation>
</comment>
<dbReference type="HAMAP" id="MF_00735">
    <property type="entry name" value="Methyltr_PrmA"/>
    <property type="match status" value="1"/>
</dbReference>
<dbReference type="STRING" id="1477437.SAMN05444682_104377"/>
<reference evidence="7 8" key="1">
    <citation type="submission" date="2016-10" db="EMBL/GenBank/DDBJ databases">
        <authorList>
            <person name="de Groot N.N."/>
        </authorList>
    </citation>
    <scope>NUCLEOTIDE SEQUENCE [LARGE SCALE GENOMIC DNA]</scope>
    <source>
        <strain evidence="7 8">RK1</strain>
    </source>
</reference>
<dbReference type="GO" id="GO:0005737">
    <property type="term" value="C:cytoplasm"/>
    <property type="evidence" value="ECO:0007669"/>
    <property type="project" value="UniProtKB-SubCell"/>
</dbReference>
<dbReference type="Proteomes" id="UP000198670">
    <property type="component" value="Unassembled WGS sequence"/>
</dbReference>
<name>A0A1I3JAS0_9SPHI</name>
<comment type="catalytic activity">
    <reaction evidence="6">
        <text>L-lysyl-[protein] + 3 S-adenosyl-L-methionine = N(6),N(6),N(6)-trimethyl-L-lysyl-[protein] + 3 S-adenosyl-L-homocysteine + 3 H(+)</text>
        <dbReference type="Rhea" id="RHEA:54192"/>
        <dbReference type="Rhea" id="RHEA-COMP:9752"/>
        <dbReference type="Rhea" id="RHEA-COMP:13826"/>
        <dbReference type="ChEBI" id="CHEBI:15378"/>
        <dbReference type="ChEBI" id="CHEBI:29969"/>
        <dbReference type="ChEBI" id="CHEBI:57856"/>
        <dbReference type="ChEBI" id="CHEBI:59789"/>
        <dbReference type="ChEBI" id="CHEBI:61961"/>
    </reaction>
</comment>
<dbReference type="InterPro" id="IPR050078">
    <property type="entry name" value="Ribosomal_L11_MeTrfase_PrmA"/>
</dbReference>
<dbReference type="InterPro" id="IPR004498">
    <property type="entry name" value="Ribosomal_PrmA_MeTrfase"/>
</dbReference>
<dbReference type="SUPFAM" id="SSF53335">
    <property type="entry name" value="S-adenosyl-L-methionine-dependent methyltransferases"/>
    <property type="match status" value="1"/>
</dbReference>
<dbReference type="PANTHER" id="PTHR43648">
    <property type="entry name" value="ELECTRON TRANSFER FLAVOPROTEIN BETA SUBUNIT LYSINE METHYLTRANSFERASE"/>
    <property type="match status" value="1"/>
</dbReference>
<keyword evidence="3 6" id="KW-0489">Methyltransferase</keyword>
<dbReference type="Gene3D" id="3.40.50.150">
    <property type="entry name" value="Vaccinia Virus protein VP39"/>
    <property type="match status" value="1"/>
</dbReference>
<evidence type="ECO:0000256" key="5">
    <source>
        <dbReference type="ARBA" id="ARBA00022691"/>
    </source>
</evidence>
<feature type="binding site" evidence="6">
    <location>
        <position position="129"/>
    </location>
    <ligand>
        <name>S-adenosyl-L-methionine</name>
        <dbReference type="ChEBI" id="CHEBI:59789"/>
    </ligand>
</feature>
<proteinExistence type="inferred from homology"/>
<sequence>MKYSEVRLICKGGEAWHRDVLMQDLAGMGFETFESHEDGFAAYIASEQLDLQGLESLLIHQPLGFEVTYTVREILPQNWNAVWESNFEPVIVADQCYVRATFHPSIPTYPYEIVIDPKMAFGTGHHQTTSLVMCYMLEESFDGKDVLDMGCGTGILAILAAKMGASRVWAIDNDPVCIDSVVENKTLNHTPHIVAKCGTADLLPSDRFDVILANINRNVLLDQLNRYAQSLREGGKLYISGFYDGVDLETLKAAGADYALKYVSHRTLGGWAAACFRK</sequence>
<evidence type="ECO:0000313" key="8">
    <source>
        <dbReference type="Proteomes" id="UP000198670"/>
    </source>
</evidence>
<evidence type="ECO:0000313" key="7">
    <source>
        <dbReference type="EMBL" id="SFI57250.1"/>
    </source>
</evidence>
<feature type="binding site" evidence="6">
    <location>
        <position position="150"/>
    </location>
    <ligand>
        <name>S-adenosyl-L-methionine</name>
        <dbReference type="ChEBI" id="CHEBI:59789"/>
    </ligand>
</feature>
<keyword evidence="5 6" id="KW-0949">S-adenosyl-L-methionine</keyword>
<dbReference type="OrthoDB" id="9785995at2"/>
<dbReference type="EC" id="2.1.1.-" evidence="6"/>